<dbReference type="EMBL" id="MU005785">
    <property type="protein sequence ID" value="KAF2703769.1"/>
    <property type="molecule type" value="Genomic_DNA"/>
</dbReference>
<dbReference type="InterPro" id="IPR013785">
    <property type="entry name" value="Aldolase_TIM"/>
</dbReference>
<sequence length="347" mass="36176">MAVLKPMFPWTTTPLIVNAPMAGFAGGTLASAVTLSGGLGLIGSVFDMDELRMNLETAKSALASDAELSSSKTLPIGVGVLPFVLRIDKVLPLFKEFKPAVVWLFAAKEIEDYGAWASQVRAATPDSKIWIQCGSVAAALEMAKGAKPDVIVMQGADAGGHGFEKGAGIISLLPEAVDALAEAGFGSIPLVASGGIVDGRGVAAVLALGAAGIVMGTRFLAATETVVHPKYQAAVLAARDGGQITKRSKVFDELKGPNIWPQAYDGRSLVVQSWTDHLAGVGIDEIQKLHNEAVTGADKGYAEDLKGRAAIWAGTGVGMVKKVESAKDIVEQTRKEAREILGRVAKM</sequence>
<keyword evidence="4" id="KW-1133">Transmembrane helix</keyword>
<keyword evidence="2" id="KW-0288">FMN</keyword>
<dbReference type="OrthoDB" id="2349068at2759"/>
<feature type="transmembrane region" description="Helical" evidence="4">
    <location>
        <begin position="20"/>
        <end position="46"/>
    </location>
</feature>
<dbReference type="InterPro" id="IPR004136">
    <property type="entry name" value="NMO"/>
</dbReference>
<keyword evidence="6" id="KW-1185">Reference proteome</keyword>
<reference evidence="5" key="1">
    <citation type="journal article" date="2020" name="Stud. Mycol.">
        <title>101 Dothideomycetes genomes: a test case for predicting lifestyles and emergence of pathogens.</title>
        <authorList>
            <person name="Haridas S."/>
            <person name="Albert R."/>
            <person name="Binder M."/>
            <person name="Bloem J."/>
            <person name="Labutti K."/>
            <person name="Salamov A."/>
            <person name="Andreopoulos B."/>
            <person name="Baker S."/>
            <person name="Barry K."/>
            <person name="Bills G."/>
            <person name="Bluhm B."/>
            <person name="Cannon C."/>
            <person name="Castanera R."/>
            <person name="Culley D."/>
            <person name="Daum C."/>
            <person name="Ezra D."/>
            <person name="Gonzalez J."/>
            <person name="Henrissat B."/>
            <person name="Kuo A."/>
            <person name="Liang C."/>
            <person name="Lipzen A."/>
            <person name="Lutzoni F."/>
            <person name="Magnuson J."/>
            <person name="Mondo S."/>
            <person name="Nolan M."/>
            <person name="Ohm R."/>
            <person name="Pangilinan J."/>
            <person name="Park H.-J."/>
            <person name="Ramirez L."/>
            <person name="Alfaro M."/>
            <person name="Sun H."/>
            <person name="Tritt A."/>
            <person name="Yoshinaga Y."/>
            <person name="Zwiers L.-H."/>
            <person name="Turgeon B."/>
            <person name="Goodwin S."/>
            <person name="Spatafora J."/>
            <person name="Crous P."/>
            <person name="Grigoriev I."/>
        </authorList>
    </citation>
    <scope>NUCLEOTIDE SEQUENCE</scope>
    <source>
        <strain evidence="5">CBS 279.74</strain>
    </source>
</reference>
<dbReference type="PANTHER" id="PTHR32332">
    <property type="entry name" value="2-NITROPROPANE DIOXYGENASE"/>
    <property type="match status" value="1"/>
</dbReference>
<dbReference type="PANTHER" id="PTHR32332:SF34">
    <property type="entry name" value="2-NITROPROPANE DIOXYGENASE FAMILY, PUTATIVE-RELATED"/>
    <property type="match status" value="1"/>
</dbReference>
<name>A0A6G1JT27_9PLEO</name>
<organism evidence="5 6">
    <name type="scientific">Pleomassaria siparia CBS 279.74</name>
    <dbReference type="NCBI Taxonomy" id="1314801"/>
    <lineage>
        <taxon>Eukaryota</taxon>
        <taxon>Fungi</taxon>
        <taxon>Dikarya</taxon>
        <taxon>Ascomycota</taxon>
        <taxon>Pezizomycotina</taxon>
        <taxon>Dothideomycetes</taxon>
        <taxon>Pleosporomycetidae</taxon>
        <taxon>Pleosporales</taxon>
        <taxon>Pleomassariaceae</taxon>
        <taxon>Pleomassaria</taxon>
    </lineage>
</organism>
<dbReference type="AlphaFoldDB" id="A0A6G1JT27"/>
<evidence type="ECO:0000256" key="4">
    <source>
        <dbReference type="SAM" id="Phobius"/>
    </source>
</evidence>
<evidence type="ECO:0000256" key="1">
    <source>
        <dbReference type="ARBA" id="ARBA00022630"/>
    </source>
</evidence>
<dbReference type="SUPFAM" id="SSF51412">
    <property type="entry name" value="Inosine monophosphate dehydrogenase (IMPDH)"/>
    <property type="match status" value="1"/>
</dbReference>
<keyword evidence="4" id="KW-0812">Transmembrane</keyword>
<keyword evidence="3" id="KW-0560">Oxidoreductase</keyword>
<gene>
    <name evidence="5" type="ORF">K504DRAFT_463211</name>
</gene>
<dbReference type="GO" id="GO:0018580">
    <property type="term" value="F:nitronate monooxygenase activity"/>
    <property type="evidence" value="ECO:0007669"/>
    <property type="project" value="InterPro"/>
</dbReference>
<evidence type="ECO:0000313" key="6">
    <source>
        <dbReference type="Proteomes" id="UP000799428"/>
    </source>
</evidence>
<evidence type="ECO:0000256" key="2">
    <source>
        <dbReference type="ARBA" id="ARBA00022643"/>
    </source>
</evidence>
<dbReference type="Gene3D" id="3.20.20.70">
    <property type="entry name" value="Aldolase class I"/>
    <property type="match status" value="1"/>
</dbReference>
<keyword evidence="1" id="KW-0285">Flavoprotein</keyword>
<keyword evidence="4" id="KW-0472">Membrane</keyword>
<proteinExistence type="predicted"/>
<dbReference type="Proteomes" id="UP000799428">
    <property type="component" value="Unassembled WGS sequence"/>
</dbReference>
<evidence type="ECO:0000313" key="5">
    <source>
        <dbReference type="EMBL" id="KAF2703769.1"/>
    </source>
</evidence>
<protein>
    <submittedName>
        <fullName evidence="5">Inosine monophosphate dehydrogenase</fullName>
    </submittedName>
</protein>
<dbReference type="Pfam" id="PF03060">
    <property type="entry name" value="NMO"/>
    <property type="match status" value="1"/>
</dbReference>
<accession>A0A6G1JT27</accession>
<dbReference type="CDD" id="cd04730">
    <property type="entry name" value="NPD_like"/>
    <property type="match status" value="1"/>
</dbReference>
<evidence type="ECO:0000256" key="3">
    <source>
        <dbReference type="ARBA" id="ARBA00023002"/>
    </source>
</evidence>